<dbReference type="PROSITE" id="PS51094">
    <property type="entry name" value="PTS_EIIA_TYPE_2"/>
    <property type="match status" value="1"/>
</dbReference>
<keyword evidence="5" id="KW-0762">Sugar transport</keyword>
<evidence type="ECO:0000256" key="12">
    <source>
        <dbReference type="SAM" id="Phobius"/>
    </source>
</evidence>
<dbReference type="InterPro" id="IPR016152">
    <property type="entry name" value="PTrfase/Anion_transptr"/>
</dbReference>
<dbReference type="InterPro" id="IPR002178">
    <property type="entry name" value="PTS_EIIA_type-2_dom"/>
</dbReference>
<feature type="transmembrane region" description="Helical" evidence="12">
    <location>
        <begin position="538"/>
        <end position="561"/>
    </location>
</feature>
<dbReference type="Gene3D" id="3.40.50.2300">
    <property type="match status" value="1"/>
</dbReference>
<comment type="caution">
    <text evidence="16">The sequence shown here is derived from an EMBL/GenBank/DDBJ whole genome shotgun (WGS) entry which is preliminary data.</text>
</comment>
<evidence type="ECO:0000256" key="8">
    <source>
        <dbReference type="ARBA" id="ARBA00022692"/>
    </source>
</evidence>
<evidence type="ECO:0000256" key="11">
    <source>
        <dbReference type="ARBA" id="ARBA00023136"/>
    </source>
</evidence>
<evidence type="ECO:0000256" key="5">
    <source>
        <dbReference type="ARBA" id="ARBA00022597"/>
    </source>
</evidence>
<dbReference type="InterPro" id="IPR004715">
    <property type="entry name" value="PTS_IIA_fruc"/>
</dbReference>
<evidence type="ECO:0000256" key="10">
    <source>
        <dbReference type="ARBA" id="ARBA00022989"/>
    </source>
</evidence>
<dbReference type="PROSITE" id="PS51104">
    <property type="entry name" value="PTS_EIIC_TYPE_2"/>
    <property type="match status" value="1"/>
</dbReference>
<dbReference type="RefSeq" id="WP_138169692.1">
    <property type="nucleotide sequence ID" value="NZ_VAWA01000004.1"/>
</dbReference>
<dbReference type="InterPro" id="IPR003353">
    <property type="entry name" value="PTS_IIB_fruc"/>
</dbReference>
<feature type="transmembrane region" description="Helical" evidence="12">
    <location>
        <begin position="408"/>
        <end position="438"/>
    </location>
</feature>
<comment type="subcellular location">
    <subcellularLocation>
        <location evidence="1">Cell inner membrane</location>
        <topology evidence="1">Multi-pass membrane protein</topology>
    </subcellularLocation>
</comment>
<keyword evidence="4" id="KW-0597">Phosphoprotein</keyword>
<protein>
    <submittedName>
        <fullName evidence="16">PTS lactose transporter subunit IIC</fullName>
    </submittedName>
</protein>
<dbReference type="NCBIfam" id="TIGR00829">
    <property type="entry name" value="FRU"/>
    <property type="match status" value="1"/>
</dbReference>
<evidence type="ECO:0000256" key="1">
    <source>
        <dbReference type="ARBA" id="ARBA00004429"/>
    </source>
</evidence>
<feature type="transmembrane region" description="Helical" evidence="12">
    <location>
        <begin position="367"/>
        <end position="396"/>
    </location>
</feature>
<dbReference type="GO" id="GO:0090563">
    <property type="term" value="F:protein-phosphocysteine-sugar phosphotransferase activity"/>
    <property type="evidence" value="ECO:0007669"/>
    <property type="project" value="TreeGrafter"/>
</dbReference>
<keyword evidence="7" id="KW-0598">Phosphotransferase system</keyword>
<evidence type="ECO:0000259" key="15">
    <source>
        <dbReference type="PROSITE" id="PS51104"/>
    </source>
</evidence>
<dbReference type="PROSITE" id="PS51099">
    <property type="entry name" value="PTS_EIIB_TYPE_2"/>
    <property type="match status" value="1"/>
</dbReference>
<keyword evidence="17" id="KW-1185">Reference proteome</keyword>
<evidence type="ECO:0000313" key="17">
    <source>
        <dbReference type="Proteomes" id="UP000306544"/>
    </source>
</evidence>
<evidence type="ECO:0000313" key="16">
    <source>
        <dbReference type="EMBL" id="TLP77462.1"/>
    </source>
</evidence>
<dbReference type="Pfam" id="PF00359">
    <property type="entry name" value="PTS_EIIA_2"/>
    <property type="match status" value="1"/>
</dbReference>
<evidence type="ECO:0000259" key="13">
    <source>
        <dbReference type="PROSITE" id="PS51094"/>
    </source>
</evidence>
<accession>A0A5R9AFB0</accession>
<keyword evidence="9" id="KW-0418">Kinase</keyword>
<dbReference type="CDD" id="cd05569">
    <property type="entry name" value="PTS_IIB_fructose"/>
    <property type="match status" value="1"/>
</dbReference>
<feature type="domain" description="PTS EIIA type-2" evidence="13">
    <location>
        <begin position="2"/>
        <end position="146"/>
    </location>
</feature>
<keyword evidence="2" id="KW-0813">Transport</keyword>
<dbReference type="InterPro" id="IPR013011">
    <property type="entry name" value="PTS_EIIB_2"/>
</dbReference>
<dbReference type="CDD" id="cd00211">
    <property type="entry name" value="PTS_IIA_fru"/>
    <property type="match status" value="1"/>
</dbReference>
<dbReference type="Gene3D" id="3.40.930.10">
    <property type="entry name" value="Mannitol-specific EII, Chain A"/>
    <property type="match status" value="1"/>
</dbReference>
<feature type="transmembrane region" description="Helical" evidence="12">
    <location>
        <begin position="600"/>
        <end position="624"/>
    </location>
</feature>
<name>A0A5R9AFB0_9MICC</name>
<keyword evidence="6" id="KW-0808">Transferase</keyword>
<dbReference type="AlphaFoldDB" id="A0A5R9AFB0"/>
<dbReference type="Proteomes" id="UP000306544">
    <property type="component" value="Unassembled WGS sequence"/>
</dbReference>
<organism evidence="16 17">
    <name type="scientific">Nesterenkonia sphaerica</name>
    <dbReference type="NCBI Taxonomy" id="1804988"/>
    <lineage>
        <taxon>Bacteria</taxon>
        <taxon>Bacillati</taxon>
        <taxon>Actinomycetota</taxon>
        <taxon>Actinomycetes</taxon>
        <taxon>Micrococcales</taxon>
        <taxon>Micrococcaceae</taxon>
        <taxon>Nesterenkonia</taxon>
    </lineage>
</organism>
<evidence type="ECO:0000256" key="2">
    <source>
        <dbReference type="ARBA" id="ARBA00022448"/>
    </source>
</evidence>
<dbReference type="NCBIfam" id="TIGR00848">
    <property type="entry name" value="fruA"/>
    <property type="match status" value="1"/>
</dbReference>
<dbReference type="SUPFAM" id="SSF52794">
    <property type="entry name" value="PTS system IIB component-like"/>
    <property type="match status" value="1"/>
</dbReference>
<dbReference type="OrthoDB" id="9782569at2"/>
<dbReference type="GO" id="GO:0005351">
    <property type="term" value="F:carbohydrate:proton symporter activity"/>
    <property type="evidence" value="ECO:0007669"/>
    <property type="project" value="InterPro"/>
</dbReference>
<dbReference type="GO" id="GO:0005886">
    <property type="term" value="C:plasma membrane"/>
    <property type="evidence" value="ECO:0007669"/>
    <property type="project" value="UniProtKB-SubCell"/>
</dbReference>
<dbReference type="InterPro" id="IPR036095">
    <property type="entry name" value="PTS_EIIB-like_sf"/>
</dbReference>
<dbReference type="NCBIfam" id="TIGR01427">
    <property type="entry name" value="PTS_IIC_fructo"/>
    <property type="match status" value="1"/>
</dbReference>
<evidence type="ECO:0000256" key="3">
    <source>
        <dbReference type="ARBA" id="ARBA00022475"/>
    </source>
</evidence>
<dbReference type="EMBL" id="VAWA01000004">
    <property type="protein sequence ID" value="TLP77462.1"/>
    <property type="molecule type" value="Genomic_DNA"/>
</dbReference>
<feature type="transmembrane region" description="Helical" evidence="12">
    <location>
        <begin position="630"/>
        <end position="659"/>
    </location>
</feature>
<feature type="transmembrane region" description="Helical" evidence="12">
    <location>
        <begin position="486"/>
        <end position="506"/>
    </location>
</feature>
<reference evidence="16 17" key="1">
    <citation type="submission" date="2019-05" db="EMBL/GenBank/DDBJ databases">
        <title>Nesterenkonia sp. GY239, isolated from the Southern Atlantic Ocean.</title>
        <authorList>
            <person name="Zhang G."/>
        </authorList>
    </citation>
    <scope>NUCLEOTIDE SEQUENCE [LARGE SCALE GENOMIC DNA]</scope>
    <source>
        <strain evidence="16 17">GY239</strain>
    </source>
</reference>
<dbReference type="Pfam" id="PF02378">
    <property type="entry name" value="PTS_EIIC"/>
    <property type="match status" value="1"/>
</dbReference>
<dbReference type="SUPFAM" id="SSF55804">
    <property type="entry name" value="Phoshotransferase/anion transport protein"/>
    <property type="match status" value="1"/>
</dbReference>
<feature type="transmembrane region" description="Helical" evidence="12">
    <location>
        <begin position="310"/>
        <end position="330"/>
    </location>
</feature>
<dbReference type="PANTHER" id="PTHR30505">
    <property type="entry name" value="FRUCTOSE-LIKE PERMEASE"/>
    <property type="match status" value="1"/>
</dbReference>
<feature type="transmembrane region" description="Helical" evidence="12">
    <location>
        <begin position="450"/>
        <end position="474"/>
    </location>
</feature>
<keyword evidence="11 12" id="KW-0472">Membrane</keyword>
<dbReference type="GO" id="GO:0009401">
    <property type="term" value="P:phosphoenolpyruvate-dependent sugar phosphotransferase system"/>
    <property type="evidence" value="ECO:0007669"/>
    <property type="project" value="UniProtKB-KW"/>
</dbReference>
<evidence type="ECO:0000256" key="7">
    <source>
        <dbReference type="ARBA" id="ARBA00022683"/>
    </source>
</evidence>
<keyword evidence="10 12" id="KW-1133">Transmembrane helix</keyword>
<keyword evidence="3" id="KW-1003">Cell membrane</keyword>
<sequence>MSIITSELVSLDQIRATTPREVIQALAEHIATTDRADDPRALFTDAWNREQESATGMPGGFAIPHCRTSAVNTPTLAFARLAAPVDFGSSDGPADLVFFIAAPAGANQDHLKILSALATYLMREEFVQSLRAAASAQQVVSLIQEAVAPDEQAVADAPVSASAEPAPRESAETVSLVAVTSCPTGIAHTYMAADALKQAAQARGVTIHVETQGATGSDALPSAVIRAASAVIFAADVDVREKHRFAGKPVVASRVKRAINGPAGMIEEALRAADDPTAQTVSVETASFPEADQEAESFGRKVQRVLMTGVSYMIPFVAAGGLLIALGFLFGGYSITEVADDIAFNSALWNLPTEADLPEDFRGFGMLGAYLGAVFFVVGATAMSFLVPALAGYIAFGMADRPGIAPGFTAGAVALAMDAGFIGGIVGGVLAGAVAYWIRQLDVPRWLAGLMPVVIIPLIASLIAGGIMVVFLGGPIAGLTAGLENWLQSMTGTAAVFLGLILGLMMCFDLGGPVNKVAYSFAVAGISAGVGAESEAPLMIMATVMAAGMVPPLGMALATFLDRKLFTVVERENGKTAVLLGAAFISEGAIPFAAADPLRVLPASMAGGAVTGALTMSFGVTSIAPHGGVFVPFAIGGFPLFLLAVVIGAAVTAVTVIALKRWVRKQPADAAAAPAVPATV</sequence>
<dbReference type="InterPro" id="IPR050864">
    <property type="entry name" value="Bacterial_PTS_Sugar_Transport"/>
</dbReference>
<dbReference type="InterPro" id="IPR003501">
    <property type="entry name" value="PTS_EIIB_2/3"/>
</dbReference>
<dbReference type="GO" id="GO:0016301">
    <property type="term" value="F:kinase activity"/>
    <property type="evidence" value="ECO:0007669"/>
    <property type="project" value="UniProtKB-KW"/>
</dbReference>
<evidence type="ECO:0000256" key="9">
    <source>
        <dbReference type="ARBA" id="ARBA00022777"/>
    </source>
</evidence>
<keyword evidence="8 12" id="KW-0812">Transmembrane</keyword>
<dbReference type="Pfam" id="PF02302">
    <property type="entry name" value="PTS_IIB"/>
    <property type="match status" value="1"/>
</dbReference>
<feature type="domain" description="PTS EIIC type-2" evidence="15">
    <location>
        <begin position="302"/>
        <end position="662"/>
    </location>
</feature>
<evidence type="ECO:0000256" key="6">
    <source>
        <dbReference type="ARBA" id="ARBA00022679"/>
    </source>
</evidence>
<evidence type="ECO:0000256" key="4">
    <source>
        <dbReference type="ARBA" id="ARBA00022553"/>
    </source>
</evidence>
<dbReference type="InterPro" id="IPR003352">
    <property type="entry name" value="PTS_EIIC"/>
</dbReference>
<dbReference type="InterPro" id="IPR006327">
    <property type="entry name" value="PTS_IIC_fruc"/>
</dbReference>
<proteinExistence type="predicted"/>
<evidence type="ECO:0000259" key="14">
    <source>
        <dbReference type="PROSITE" id="PS51099"/>
    </source>
</evidence>
<dbReference type="GO" id="GO:0022877">
    <property type="term" value="F:protein-N(PI)-phosphohistidine-fructose phosphotransferase system transporter activity"/>
    <property type="evidence" value="ECO:0007669"/>
    <property type="project" value="InterPro"/>
</dbReference>
<gene>
    <name evidence="16" type="ORF">FEF27_04665</name>
</gene>
<feature type="domain" description="PTS EIIB type-2" evidence="14">
    <location>
        <begin position="176"/>
        <end position="271"/>
    </location>
</feature>
<dbReference type="PANTHER" id="PTHR30505:SF0">
    <property type="entry name" value="FRUCTOSE-LIKE PTS SYSTEM EIIBC COMPONENT-RELATED"/>
    <property type="match status" value="1"/>
</dbReference>
<dbReference type="InterPro" id="IPR013014">
    <property type="entry name" value="PTS_EIIC_2"/>
</dbReference>